<sequence>MARKFMLPGILEISPSSPDPKWSLYRNGIVSLRGSGYRKKGFFG</sequence>
<name>A0A1R3H521_9ROSI</name>
<reference evidence="2" key="1">
    <citation type="submission" date="2013-09" db="EMBL/GenBank/DDBJ databases">
        <title>Corchorus olitorius genome sequencing.</title>
        <authorList>
            <person name="Alam M."/>
            <person name="Haque M.S."/>
            <person name="Islam M.S."/>
            <person name="Emdad E.M."/>
            <person name="Islam M.M."/>
            <person name="Ahmed B."/>
            <person name="Halim A."/>
            <person name="Hossen Q.M.M."/>
            <person name="Hossain M.Z."/>
            <person name="Ahmed R."/>
            <person name="Khan M.M."/>
            <person name="Islam R."/>
            <person name="Rashid M.M."/>
            <person name="Khan S.A."/>
            <person name="Rahman M.S."/>
            <person name="Alam M."/>
            <person name="Yahiya A.S."/>
            <person name="Khan M.S."/>
            <person name="Azam M.S."/>
            <person name="Haque T."/>
            <person name="Lashkar M.Z.H."/>
            <person name="Akhand A.I."/>
            <person name="Morshed G."/>
            <person name="Roy S."/>
            <person name="Uddin K.S."/>
            <person name="Rabeya T."/>
            <person name="Hossain A.S."/>
            <person name="Chowdhury A."/>
            <person name="Snigdha A.R."/>
            <person name="Mortoza M.S."/>
            <person name="Matin S.A."/>
            <person name="Hoque S.M.E."/>
            <person name="Islam M.K."/>
            <person name="Roy D.K."/>
            <person name="Haider R."/>
            <person name="Moosa M.M."/>
            <person name="Elias S.M."/>
            <person name="Hasan A.M."/>
            <person name="Jahan S."/>
            <person name="Shafiuddin M."/>
            <person name="Mahmood N."/>
            <person name="Shommy N.S."/>
        </authorList>
    </citation>
    <scope>NUCLEOTIDE SEQUENCE [LARGE SCALE GENOMIC DNA]</scope>
    <source>
        <strain evidence="2">cv. O-4</strain>
    </source>
</reference>
<dbReference type="EMBL" id="AWUE01020832">
    <property type="protein sequence ID" value="OMO65431.1"/>
    <property type="molecule type" value="Genomic_DNA"/>
</dbReference>
<organism evidence="1 2">
    <name type="scientific">Corchorus olitorius</name>
    <dbReference type="NCBI Taxonomy" id="93759"/>
    <lineage>
        <taxon>Eukaryota</taxon>
        <taxon>Viridiplantae</taxon>
        <taxon>Streptophyta</taxon>
        <taxon>Embryophyta</taxon>
        <taxon>Tracheophyta</taxon>
        <taxon>Spermatophyta</taxon>
        <taxon>Magnoliopsida</taxon>
        <taxon>eudicotyledons</taxon>
        <taxon>Gunneridae</taxon>
        <taxon>Pentapetalae</taxon>
        <taxon>rosids</taxon>
        <taxon>malvids</taxon>
        <taxon>Malvales</taxon>
        <taxon>Malvaceae</taxon>
        <taxon>Grewioideae</taxon>
        <taxon>Apeibeae</taxon>
        <taxon>Corchorus</taxon>
    </lineage>
</organism>
<dbReference type="Proteomes" id="UP000187203">
    <property type="component" value="Unassembled WGS sequence"/>
</dbReference>
<evidence type="ECO:0000313" key="1">
    <source>
        <dbReference type="EMBL" id="OMO65431.1"/>
    </source>
</evidence>
<gene>
    <name evidence="1" type="ORF">COLO4_31261</name>
</gene>
<protein>
    <submittedName>
        <fullName evidence="1">Uncharacterized protein</fullName>
    </submittedName>
</protein>
<evidence type="ECO:0000313" key="2">
    <source>
        <dbReference type="Proteomes" id="UP000187203"/>
    </source>
</evidence>
<keyword evidence="2" id="KW-1185">Reference proteome</keyword>
<accession>A0A1R3H521</accession>
<proteinExistence type="predicted"/>
<comment type="caution">
    <text evidence="1">The sequence shown here is derived from an EMBL/GenBank/DDBJ whole genome shotgun (WGS) entry which is preliminary data.</text>
</comment>
<dbReference type="AlphaFoldDB" id="A0A1R3H521"/>